<organism evidence="2 3">
    <name type="scientific">Nocardia vulneris</name>
    <dbReference type="NCBI Taxonomy" id="1141657"/>
    <lineage>
        <taxon>Bacteria</taxon>
        <taxon>Bacillati</taxon>
        <taxon>Actinomycetota</taxon>
        <taxon>Actinomycetes</taxon>
        <taxon>Mycobacteriales</taxon>
        <taxon>Nocardiaceae</taxon>
        <taxon>Nocardia</taxon>
    </lineage>
</organism>
<dbReference type="EMBL" id="JNFP01000080">
    <property type="protein sequence ID" value="KIA60097.1"/>
    <property type="molecule type" value="Genomic_DNA"/>
</dbReference>
<dbReference type="InterPro" id="IPR036390">
    <property type="entry name" value="WH_DNA-bd_sf"/>
</dbReference>
<name>A0ABR4Z467_9NOCA</name>
<dbReference type="Proteomes" id="UP000031364">
    <property type="component" value="Unassembled WGS sequence"/>
</dbReference>
<sequence length="196" mass="21751">MPDAVPPTITDLDALKVFTHPLRIALYRALHTAGSATASQLAEQVDEAVSLVSYHLRKLAAHGFVVAAPELGTDGRERWWKTVSDKGWSFRSSDFLADPEGAMVVGQVTRQLLADRSERYRAYLDQQSAWPKVWTDAAFSAEYTPRLTSAELAELEAELTTVVRRWRERGEAAVAAGEIEGREHVAVQLYGFPSRP</sequence>
<dbReference type="Pfam" id="PF12840">
    <property type="entry name" value="HTH_20"/>
    <property type="match status" value="1"/>
</dbReference>
<dbReference type="InterPro" id="IPR001845">
    <property type="entry name" value="HTH_ArsR_DNA-bd_dom"/>
</dbReference>
<accession>A0ABR4Z467</accession>
<proteinExistence type="predicted"/>
<keyword evidence="3" id="KW-1185">Reference proteome</keyword>
<protein>
    <submittedName>
        <fullName evidence="2">ArsR family transcriptional regulator</fullName>
    </submittedName>
</protein>
<dbReference type="RefSeq" id="WP_043681368.1">
    <property type="nucleotide sequence ID" value="NZ_BDCI01000001.1"/>
</dbReference>
<dbReference type="InterPro" id="IPR036388">
    <property type="entry name" value="WH-like_DNA-bd_sf"/>
</dbReference>
<dbReference type="CDD" id="cd00090">
    <property type="entry name" value="HTH_ARSR"/>
    <property type="match status" value="1"/>
</dbReference>
<dbReference type="Gene3D" id="1.10.10.10">
    <property type="entry name" value="Winged helix-like DNA-binding domain superfamily/Winged helix DNA-binding domain"/>
    <property type="match status" value="1"/>
</dbReference>
<feature type="domain" description="HTH arsR-type" evidence="1">
    <location>
        <begin position="13"/>
        <end position="114"/>
    </location>
</feature>
<dbReference type="InterPro" id="IPR011991">
    <property type="entry name" value="ArsR-like_HTH"/>
</dbReference>
<evidence type="ECO:0000313" key="3">
    <source>
        <dbReference type="Proteomes" id="UP000031364"/>
    </source>
</evidence>
<reference evidence="2 3" key="1">
    <citation type="journal article" date="2014" name="Int. J. Syst. Evol. Microbiol.">
        <title>Nocardia vulneris sp. nov., isolated from wounds of human patients in North America.</title>
        <authorList>
            <person name="Lasker B.A."/>
            <person name="Bell M."/>
            <person name="Klenk H.P."/>
            <person name="Sproer C."/>
            <person name="Schumann C."/>
            <person name="Schumann P."/>
            <person name="Brown J.M."/>
        </authorList>
    </citation>
    <scope>NUCLEOTIDE SEQUENCE [LARGE SCALE GENOMIC DNA]</scope>
    <source>
        <strain evidence="2 3">W9851</strain>
    </source>
</reference>
<gene>
    <name evidence="2" type="ORF">FG87_39125</name>
</gene>
<dbReference type="SMART" id="SM00418">
    <property type="entry name" value="HTH_ARSR"/>
    <property type="match status" value="1"/>
</dbReference>
<evidence type="ECO:0000259" key="1">
    <source>
        <dbReference type="SMART" id="SM00418"/>
    </source>
</evidence>
<dbReference type="SUPFAM" id="SSF46785">
    <property type="entry name" value="Winged helix' DNA-binding domain"/>
    <property type="match status" value="1"/>
</dbReference>
<comment type="caution">
    <text evidence="2">The sequence shown here is derived from an EMBL/GenBank/DDBJ whole genome shotgun (WGS) entry which is preliminary data.</text>
</comment>
<evidence type="ECO:0000313" key="2">
    <source>
        <dbReference type="EMBL" id="KIA60097.1"/>
    </source>
</evidence>